<reference evidence="2" key="1">
    <citation type="journal article" date="2014" name="Toxicon">
        <title>A bioinformatics survey for conotoxin-like sequences in three turrid snail venom duct transcriptomes.</title>
        <authorList>
            <person name="Gonzales D.T."/>
            <person name="Saloma C.P."/>
        </authorList>
    </citation>
    <scope>NUCLEOTIDE SEQUENCE</scope>
    <source>
        <tissue evidence="2">Venom duct</tissue>
    </source>
</reference>
<evidence type="ECO:0000313" key="2">
    <source>
        <dbReference type="EMBL" id="JAC94792.1"/>
    </source>
</evidence>
<organism evidence="2">
    <name type="scientific">Gemmula speciosa</name>
    <name type="common">Splendid gem-turris</name>
    <name type="synonym">Pleurotoma speciosa</name>
    <dbReference type="NCBI Taxonomy" id="439592"/>
    <lineage>
        <taxon>Eukaryota</taxon>
        <taxon>Metazoa</taxon>
        <taxon>Spiralia</taxon>
        <taxon>Lophotrochozoa</taxon>
        <taxon>Mollusca</taxon>
        <taxon>Gastropoda</taxon>
        <taxon>Caenogastropoda</taxon>
        <taxon>Neogastropoda</taxon>
        <taxon>Conoidea</taxon>
        <taxon>Turridae</taxon>
        <taxon>Gemmula</taxon>
    </lineage>
</organism>
<sequence>MGFYMLLTVALLLTSLMNVEATPVDQAERSALEKSGLGNRIQPRYDNCGDAEADCYQSKCMDEETYDEECEASCNYVVANCI</sequence>
<feature type="chain" id="PRO_5001945386" evidence="1">
    <location>
        <begin position="22"/>
        <end position="82"/>
    </location>
</feature>
<evidence type="ECO:0000256" key="1">
    <source>
        <dbReference type="SAM" id="SignalP"/>
    </source>
</evidence>
<name>A0A098LWD6_GEMSP</name>
<dbReference type="AlphaFoldDB" id="A0A098LWD6"/>
<keyword evidence="1" id="KW-0732">Signal</keyword>
<feature type="signal peptide" evidence="1">
    <location>
        <begin position="1"/>
        <end position="21"/>
    </location>
</feature>
<accession>A0A098LWD6</accession>
<reference evidence="2" key="2">
    <citation type="submission" date="2014-09" db="EMBL/GenBank/DDBJ databases">
        <authorList>
            <person name="Gonzales D.T.T."/>
            <person name="Saloma C.P."/>
        </authorList>
    </citation>
    <scope>NUCLEOTIDE SEQUENCE</scope>
    <source>
        <tissue evidence="2">Venom duct</tissue>
    </source>
</reference>
<protein>
    <submittedName>
        <fullName evidence="2">Gsp_02 putative toxin</fullName>
    </submittedName>
</protein>
<proteinExistence type="predicted"/>
<dbReference type="EMBL" id="GBRA01000002">
    <property type="protein sequence ID" value="JAC94792.1"/>
    <property type="molecule type" value="Transcribed_RNA"/>
</dbReference>